<organism evidence="2 3">
    <name type="scientific">Geosmithia morbida</name>
    <dbReference type="NCBI Taxonomy" id="1094350"/>
    <lineage>
        <taxon>Eukaryota</taxon>
        <taxon>Fungi</taxon>
        <taxon>Dikarya</taxon>
        <taxon>Ascomycota</taxon>
        <taxon>Pezizomycotina</taxon>
        <taxon>Sordariomycetes</taxon>
        <taxon>Hypocreomycetidae</taxon>
        <taxon>Hypocreales</taxon>
        <taxon>Bionectriaceae</taxon>
        <taxon>Geosmithia</taxon>
    </lineage>
</organism>
<reference evidence="2" key="1">
    <citation type="submission" date="2020-03" db="EMBL/GenBank/DDBJ databases">
        <title>Site-based positive gene gene selection in Geosmithia morbida across the United States reveals a broad range of putative effectors and factors for local host and environmental adapation.</title>
        <authorList>
            <person name="Onufrak A."/>
            <person name="Murdoch R.W."/>
            <person name="Gazis R."/>
            <person name="Huff M."/>
            <person name="Staton M."/>
            <person name="Klingeman W."/>
            <person name="Hadziabdic D."/>
        </authorList>
    </citation>
    <scope>NUCLEOTIDE SEQUENCE</scope>
    <source>
        <strain evidence="2">1262</strain>
    </source>
</reference>
<dbReference type="Proteomes" id="UP000749293">
    <property type="component" value="Unassembled WGS sequence"/>
</dbReference>
<sequence>MPLPDTPRYAVVAGQSDFLRYGLQAARYLGSILQRLPFLLAASMETVACLTFEMLDTQLGGGKPRPDTGLPPDGILRWCGDGGRRARQAGQDAPLLHRIQDGQGAQSAAGKGPRGRESRRCAPPTAVERRWLRVAEVQVRMYAELFRRRQIEGGRGVSQGVGWDSGDAAGICWPGT</sequence>
<gene>
    <name evidence="2" type="ORF">GMORB2_7720</name>
</gene>
<keyword evidence="3" id="KW-1185">Reference proteome</keyword>
<feature type="region of interest" description="Disordered" evidence="1">
    <location>
        <begin position="60"/>
        <end position="123"/>
    </location>
</feature>
<protein>
    <submittedName>
        <fullName evidence="2">Uncharacterized protein</fullName>
    </submittedName>
</protein>
<dbReference type="RefSeq" id="XP_035320779.1">
    <property type="nucleotide sequence ID" value="XM_035469685.1"/>
</dbReference>
<dbReference type="GeneID" id="55973943"/>
<name>A0A9P4YT96_9HYPO</name>
<dbReference type="EMBL" id="JAANYQ010000010">
    <property type="protein sequence ID" value="KAF4122127.1"/>
    <property type="molecule type" value="Genomic_DNA"/>
</dbReference>
<evidence type="ECO:0000256" key="1">
    <source>
        <dbReference type="SAM" id="MobiDB-lite"/>
    </source>
</evidence>
<comment type="caution">
    <text evidence="2">The sequence shown here is derived from an EMBL/GenBank/DDBJ whole genome shotgun (WGS) entry which is preliminary data.</text>
</comment>
<accession>A0A9P4YT96</accession>
<evidence type="ECO:0000313" key="3">
    <source>
        <dbReference type="Proteomes" id="UP000749293"/>
    </source>
</evidence>
<proteinExistence type="predicted"/>
<evidence type="ECO:0000313" key="2">
    <source>
        <dbReference type="EMBL" id="KAF4122127.1"/>
    </source>
</evidence>
<dbReference type="AlphaFoldDB" id="A0A9P4YT96"/>